<protein>
    <recommendedName>
        <fullName evidence="4">Statherin</fullName>
    </recommendedName>
</protein>
<proteinExistence type="predicted"/>
<dbReference type="Proteomes" id="UP000009136">
    <property type="component" value="Chromosome 6"/>
</dbReference>
<reference evidence="2" key="3">
    <citation type="submission" date="2025-09" db="UniProtKB">
        <authorList>
            <consortium name="Ensembl"/>
        </authorList>
    </citation>
    <scope>IDENTIFICATION</scope>
    <source>
        <strain evidence="2">Hereford</strain>
    </source>
</reference>
<keyword evidence="3" id="KW-1185">Reference proteome</keyword>
<evidence type="ECO:0000313" key="2">
    <source>
        <dbReference type="Ensembl" id="ENSBTAP00000075272.1"/>
    </source>
</evidence>
<reference evidence="2" key="2">
    <citation type="submission" date="2025-08" db="UniProtKB">
        <authorList>
            <consortium name="Ensembl"/>
        </authorList>
    </citation>
    <scope>IDENTIFICATION</scope>
    <source>
        <strain evidence="2">Hereford</strain>
    </source>
</reference>
<dbReference type="Ensembl" id="ENSBTAT00000090591.1">
    <property type="protein sequence ID" value="ENSBTAP00000075272.1"/>
    <property type="gene ID" value="ENSBTAG00000060764.1"/>
</dbReference>
<evidence type="ECO:0008006" key="4">
    <source>
        <dbReference type="Google" id="ProtNLM"/>
    </source>
</evidence>
<keyword evidence="1" id="KW-0732">Signal</keyword>
<evidence type="ECO:0000256" key="1">
    <source>
        <dbReference type="SAM" id="SignalP"/>
    </source>
</evidence>
<dbReference type="AlphaFoldDB" id="A0AAA9RS67"/>
<feature type="chain" id="PRO_5042251010" description="Statherin" evidence="1">
    <location>
        <begin position="20"/>
        <end position="58"/>
    </location>
</feature>
<sequence length="58" mass="6971">MKIFFFAFIMALMVAMIYLNSMQFSPPFCMQRFYYPNQQGGYIPSYPAYPYPYPYPVQ</sequence>
<name>A0AAA9RS67_BOVIN</name>
<accession>A0AAA9RS67</accession>
<organism evidence="2 3">
    <name type="scientific">Bos taurus</name>
    <name type="common">Bovine</name>
    <dbReference type="NCBI Taxonomy" id="9913"/>
    <lineage>
        <taxon>Eukaryota</taxon>
        <taxon>Metazoa</taxon>
        <taxon>Chordata</taxon>
        <taxon>Craniata</taxon>
        <taxon>Vertebrata</taxon>
        <taxon>Euteleostomi</taxon>
        <taxon>Mammalia</taxon>
        <taxon>Eutheria</taxon>
        <taxon>Laurasiatheria</taxon>
        <taxon>Artiodactyla</taxon>
        <taxon>Ruminantia</taxon>
        <taxon>Pecora</taxon>
        <taxon>Bovidae</taxon>
        <taxon>Bovinae</taxon>
        <taxon>Bos</taxon>
    </lineage>
</organism>
<feature type="signal peptide" evidence="1">
    <location>
        <begin position="1"/>
        <end position="19"/>
    </location>
</feature>
<evidence type="ECO:0000313" key="3">
    <source>
        <dbReference type="Proteomes" id="UP000009136"/>
    </source>
</evidence>
<reference evidence="2" key="1">
    <citation type="submission" date="2018-03" db="EMBL/GenBank/DDBJ databases">
        <title>ARS-UCD1.2.</title>
        <authorList>
            <person name="Rosen B.D."/>
            <person name="Bickhart D.M."/>
            <person name="Koren S."/>
            <person name="Schnabel R.D."/>
            <person name="Hall R."/>
            <person name="Zimin A."/>
            <person name="Dreischer C."/>
            <person name="Schultheiss S."/>
            <person name="Schroeder S.G."/>
            <person name="Elsik C.G."/>
            <person name="Couldrey C."/>
            <person name="Liu G.E."/>
            <person name="Van Tassell C.P."/>
            <person name="Phillippy A.M."/>
            <person name="Smith T.P.L."/>
            <person name="Medrano J.F."/>
        </authorList>
    </citation>
    <scope>NUCLEOTIDE SEQUENCE [LARGE SCALE GENOMIC DNA]</scope>
    <source>
        <strain evidence="2">Hereford</strain>
    </source>
</reference>